<evidence type="ECO:0000313" key="2">
    <source>
        <dbReference type="EMBL" id="GGA44843.1"/>
    </source>
</evidence>
<keyword evidence="3" id="KW-1185">Reference proteome</keyword>
<sequence>MRWPPRFAFVGNCLALDFAQTGGEGFRARWESWHKPSDLADWAELAPDLCIRPQTNSRDLAQARVLREAIWAVARSMVEGRDIAGDAIEVIQKVAAQPDIPPVWRDGRRLLSDAIGFDAVMSSVARDALTLFGTPLAERLRECENPQCQLMFVDRSRPGKRQWCSMNRCGNLIKVARHRSKQKEKRDDRSAFES</sequence>
<evidence type="ECO:0000259" key="1">
    <source>
        <dbReference type="Pfam" id="PF11706"/>
    </source>
</evidence>
<dbReference type="InterPro" id="IPR021005">
    <property type="entry name" value="Znf_CGNR"/>
</dbReference>
<dbReference type="InterPro" id="IPR010852">
    <property type="entry name" value="ABATE"/>
</dbReference>
<organism evidence="2 3">
    <name type="scientific">Pelagibacterium lentulum</name>
    <dbReference type="NCBI Taxonomy" id="2029865"/>
    <lineage>
        <taxon>Bacteria</taxon>
        <taxon>Pseudomonadati</taxon>
        <taxon>Pseudomonadota</taxon>
        <taxon>Alphaproteobacteria</taxon>
        <taxon>Hyphomicrobiales</taxon>
        <taxon>Devosiaceae</taxon>
        <taxon>Pelagibacterium</taxon>
    </lineage>
</organism>
<dbReference type="Gene3D" id="1.10.3300.10">
    <property type="entry name" value="Jann2411-like domain"/>
    <property type="match status" value="1"/>
</dbReference>
<dbReference type="RefSeq" id="WP_127072806.1">
    <property type="nucleotide sequence ID" value="NZ_BMKB01000002.1"/>
</dbReference>
<gene>
    <name evidence="2" type="ORF">GCM10011499_13160</name>
</gene>
<protein>
    <recommendedName>
        <fullName evidence="1">Zinc finger CGNR domain-containing protein</fullName>
    </recommendedName>
</protein>
<accession>A0A916RA34</accession>
<reference evidence="2 3" key="1">
    <citation type="journal article" date="2014" name="Int. J. Syst. Evol. Microbiol.">
        <title>Complete genome sequence of Corynebacterium casei LMG S-19264T (=DSM 44701T), isolated from a smear-ripened cheese.</title>
        <authorList>
            <consortium name="US DOE Joint Genome Institute (JGI-PGF)"/>
            <person name="Walter F."/>
            <person name="Albersmeier A."/>
            <person name="Kalinowski J."/>
            <person name="Ruckert C."/>
        </authorList>
    </citation>
    <scope>NUCLEOTIDE SEQUENCE [LARGE SCALE GENOMIC DNA]</scope>
    <source>
        <strain evidence="2 3">CGMCC 1.15896</strain>
    </source>
</reference>
<dbReference type="Proteomes" id="UP000596977">
    <property type="component" value="Unassembled WGS sequence"/>
</dbReference>
<dbReference type="PANTHER" id="PTHR35525:SF3">
    <property type="entry name" value="BLL6575 PROTEIN"/>
    <property type="match status" value="1"/>
</dbReference>
<name>A0A916RA34_9HYPH</name>
<dbReference type="SUPFAM" id="SSF160904">
    <property type="entry name" value="Jann2411-like"/>
    <property type="match status" value="1"/>
</dbReference>
<comment type="caution">
    <text evidence="2">The sequence shown here is derived from an EMBL/GenBank/DDBJ whole genome shotgun (WGS) entry which is preliminary data.</text>
</comment>
<dbReference type="EMBL" id="BMKB01000002">
    <property type="protein sequence ID" value="GGA44843.1"/>
    <property type="molecule type" value="Genomic_DNA"/>
</dbReference>
<dbReference type="PANTHER" id="PTHR35525">
    <property type="entry name" value="BLL6575 PROTEIN"/>
    <property type="match status" value="1"/>
</dbReference>
<dbReference type="Pfam" id="PF07336">
    <property type="entry name" value="ABATE"/>
    <property type="match status" value="1"/>
</dbReference>
<feature type="domain" description="Zinc finger CGNR" evidence="1">
    <location>
        <begin position="139"/>
        <end position="181"/>
    </location>
</feature>
<dbReference type="AlphaFoldDB" id="A0A916RA34"/>
<dbReference type="InterPro" id="IPR023286">
    <property type="entry name" value="ABATE_dom_sf"/>
</dbReference>
<proteinExistence type="predicted"/>
<evidence type="ECO:0000313" key="3">
    <source>
        <dbReference type="Proteomes" id="UP000596977"/>
    </source>
</evidence>
<dbReference type="OrthoDB" id="9808437at2"/>
<dbReference type="Pfam" id="PF11706">
    <property type="entry name" value="zf-CGNR"/>
    <property type="match status" value="1"/>
</dbReference>